<comment type="similarity">
    <text evidence="2">Belongs to the Tdpoz family.</text>
</comment>
<evidence type="ECO:0000256" key="7">
    <source>
        <dbReference type="PROSITE-ProRule" id="PRU00047"/>
    </source>
</evidence>
<dbReference type="Pfam" id="PF22486">
    <property type="entry name" value="MATH_2"/>
    <property type="match status" value="1"/>
</dbReference>
<dbReference type="InterPro" id="IPR054722">
    <property type="entry name" value="PolX-like_BBD"/>
</dbReference>
<dbReference type="GO" id="GO:0015074">
    <property type="term" value="P:DNA integration"/>
    <property type="evidence" value="ECO:0007669"/>
    <property type="project" value="InterPro"/>
</dbReference>
<dbReference type="InterPro" id="IPR056423">
    <property type="entry name" value="BACK_BPM_SPOP"/>
</dbReference>
<keyword evidence="7" id="KW-0862">Zinc</keyword>
<evidence type="ECO:0000313" key="13">
    <source>
        <dbReference type="Proteomes" id="UP001341281"/>
    </source>
</evidence>
<keyword evidence="7" id="KW-0863">Zinc-finger</keyword>
<keyword evidence="6" id="KW-0378">Hydrolase</keyword>
<dbReference type="InterPro" id="IPR000210">
    <property type="entry name" value="BTB/POZ_dom"/>
</dbReference>
<dbReference type="SMART" id="SM00225">
    <property type="entry name" value="BTB"/>
    <property type="match status" value="1"/>
</dbReference>
<dbReference type="GO" id="GO:0003676">
    <property type="term" value="F:nucleic acid binding"/>
    <property type="evidence" value="ECO:0007669"/>
    <property type="project" value="InterPro"/>
</dbReference>
<evidence type="ECO:0000256" key="1">
    <source>
        <dbReference type="ARBA" id="ARBA00004906"/>
    </source>
</evidence>
<dbReference type="PROSITE" id="PS50158">
    <property type="entry name" value="ZF_CCHC"/>
    <property type="match status" value="1"/>
</dbReference>
<dbReference type="Pfam" id="PF00651">
    <property type="entry name" value="BTB"/>
    <property type="match status" value="1"/>
</dbReference>
<keyword evidence="5" id="KW-0064">Aspartyl protease</keyword>
<evidence type="ECO:0000256" key="4">
    <source>
        <dbReference type="ARBA" id="ARBA00022723"/>
    </source>
</evidence>
<dbReference type="InterPro" id="IPR011333">
    <property type="entry name" value="SKP1/BTB/POZ_sf"/>
</dbReference>
<dbReference type="Gene3D" id="3.30.420.10">
    <property type="entry name" value="Ribonuclease H-like superfamily/Ribonuclease H"/>
    <property type="match status" value="1"/>
</dbReference>
<comment type="pathway">
    <text evidence="1">Protein modification; protein ubiquitination.</text>
</comment>
<feature type="domain" description="Integrase catalytic" evidence="11">
    <location>
        <begin position="1027"/>
        <end position="1193"/>
    </location>
</feature>
<dbReference type="InterPro" id="IPR043502">
    <property type="entry name" value="DNA/RNA_pol_sf"/>
</dbReference>
<dbReference type="PANTHER" id="PTHR42648">
    <property type="entry name" value="TRANSPOSASE, PUTATIVE-RELATED"/>
    <property type="match status" value="1"/>
</dbReference>
<feature type="compositionally biased region" description="Low complexity" evidence="8">
    <location>
        <begin position="1299"/>
        <end position="1324"/>
    </location>
</feature>
<reference evidence="12 13" key="1">
    <citation type="submission" date="2024-02" db="EMBL/GenBank/DDBJ databases">
        <title>High-quality chromosome-scale genome assembly of Pensacola bahiagrass (Paspalum notatum Flugge var. saurae).</title>
        <authorList>
            <person name="Vega J.M."/>
            <person name="Podio M."/>
            <person name="Orjuela J."/>
            <person name="Siena L.A."/>
            <person name="Pessino S.C."/>
            <person name="Combes M.C."/>
            <person name="Mariac C."/>
            <person name="Albertini E."/>
            <person name="Pupilli F."/>
            <person name="Ortiz J.P.A."/>
            <person name="Leblanc O."/>
        </authorList>
    </citation>
    <scope>NUCLEOTIDE SEQUENCE [LARGE SCALE GENOMIC DNA]</scope>
    <source>
        <strain evidence="12">R1</strain>
        <tissue evidence="12">Leaf</tissue>
    </source>
</reference>
<dbReference type="InterPro" id="IPR001878">
    <property type="entry name" value="Znf_CCHC"/>
</dbReference>
<dbReference type="GO" id="GO:0004190">
    <property type="term" value="F:aspartic-type endopeptidase activity"/>
    <property type="evidence" value="ECO:0007669"/>
    <property type="project" value="UniProtKB-KW"/>
</dbReference>
<dbReference type="GO" id="GO:0008270">
    <property type="term" value="F:zinc ion binding"/>
    <property type="evidence" value="ECO:0007669"/>
    <property type="project" value="UniProtKB-KW"/>
</dbReference>
<dbReference type="Pfam" id="PF14223">
    <property type="entry name" value="Retrotran_gag_2"/>
    <property type="match status" value="1"/>
</dbReference>
<dbReference type="InterPro" id="IPR008974">
    <property type="entry name" value="TRAF-like"/>
</dbReference>
<dbReference type="Pfam" id="PF25597">
    <property type="entry name" value="SH3_retrovirus"/>
    <property type="match status" value="1"/>
</dbReference>
<feature type="region of interest" description="Disordered" evidence="8">
    <location>
        <begin position="1"/>
        <end position="52"/>
    </location>
</feature>
<protein>
    <submittedName>
        <fullName evidence="12">Uncharacterized protein</fullName>
    </submittedName>
</protein>
<dbReference type="InterPro" id="IPR012337">
    <property type="entry name" value="RNaseH-like_sf"/>
</dbReference>
<dbReference type="EMBL" id="CP144753">
    <property type="protein sequence ID" value="WVZ92098.1"/>
    <property type="molecule type" value="Genomic_DNA"/>
</dbReference>
<sequence>MSPRPSDESAASCVAQKRRCRSPHSTPPPTEAKRGKWSPSEAGADTMDQLDSAPPTIFWETKQPATKVTGSGFHEFRVHYSEIGNCAVGDLVISEDVSAAGHLWSISFAPRGRLAEDDGQYVSIHIELTTYSPALKAIFQVFPLGKDGEPSFSHGKKTVDVYSLEDACAWGWDRFMKRSLLESTYQSDGWVTFLCSIIVLDSDNIVVPPSSMGKELGLLLDGKVGTDVAFIVKGRTFRAHRAILAARSPVFQAELFDSTADATSSITLQDMEPATFKAMLTFMYTDELPGYDELGDNFLKILQNLLAAADRYAMDRLKLMCAGKLWDNISEHTFASILVCAETNNCPELKSKCFDFFAVDSNLKKIVFTASFLSFMGKFQALAAELKERIGWCLSLMTPDFTDHLYRSFLSGAGVRLEDPTRGIRARYRRWTRDRVLEGIFMPRARSASPPPSGSGRRSNGGAGNDRGLVIHRVVKEGGGGSTSYPVLTKTNYNDWALLMKIKLEAKCLWGAIDPGGTAVEQHEDRMALDAICSAVPPEMISTLAVKESAKDAWESIRVMRIGDDRVRKTSAQRVRRQYEELAFRDGEGIEDFALRLTGIVSQLATLGDPEAPAKVVEKYLRIARGRYKQLVVSIETLLDVSTLTVEKVTGHLLASEDDPEPTPPPAPAGGKLYLTEEQWLERYKQKEGENARTGGGSGGRGKRRTSKGKGRGGGNTETREGSGTAPGRNGDACRYCGKPGHWAKECRSRKRDQQAQQGQQAHVAQDDEPALLLVHDAVIAADPPSPPPPASARALDAHPVLPNPAPATSPRLTREDVHLVEGKVYAALDDEERRDPQRWIFDTGASNHMTGCRDAFSDLDTGITGTVRFGDGSVVRIEGCGTILFDCKNREHRTLPNTYYIPRLTANIVSCGQLDEEDFEILIRRGVMRVRDEQNRLLAKIRRGSGRLYVLDLTIARPVCLAARAGEDAWRWHARFGHTNFAALRKMGREGLVRGLPVLSQVEQLCDACIAGKHRRAPFPNQALRRSEHPLELIHDDLCGPITPATPSSNRYFLLLVDDYSRFMWVALLGSKDAAPVAIQRIQAAAERKTGRKLLALRTDRGGEFTSAQFNEYCAELGVGRQLTAPYTPQQNGVVERRNQTVVAMARSMIKAKGLPGTFWGEAVNTAIYILNRTTTKGTGGKTPYELWNGTTPAVHHLRTFGCVAHVKNIGPNVKKLDDRSKPMIFVGYEPSSKAYRVYDPSARRLHISRDVIFDEEARWEWDANTVANSDDEFVIEYTTVAHPEVTTTLQPWRWEDTSGPSTPAPTSHATPAPTVHATPAPTIVFASPPSGAQDDLDVEHDDDAPLRFRTIDNILGPVTPPGMAHRYRGESLLVANADEPATFEQAQTHECWRKAMLDEMTSIKANGTWELVDPPLRQRPIGLKWVFKAKKDATGIVTKHKARLVAKGYVQRQGIDYDEVFAPVARLESVRLLLALAASEGWPVHHMDVKSAFLNGELREEVYVAQPPGFVVAGKKHKVLRLIKALYGLRQAPRAWYAKLDASLAALGFQRSASEHAVYTRGKGAHRLIVGVYVDDLIITGSNVTELKQFKEEMKSMFQMSDLGLLHYYLGLEVNQTMAGITISQGAYTTKILEAAGLAGCNASSTPMETRPRLSKFSPEPAVDATEYRRIVGALCYLVNTRPDLAFSVGYVSRFMEKPTTEHLVTVKRILRYVAGTVNYGCHYRRKEGEANLLGYSDNDHGADVDGRKSTSGVLFFLGRSIITWQSRSRKSWLYPAVKLSTSPPRWLPVGRKHIDVKYHYIRECIEEGRVDVEPIDTKLQLADILTKALGRD</sequence>
<dbReference type="InterPro" id="IPR013103">
    <property type="entry name" value="RVT_2"/>
</dbReference>
<dbReference type="SUPFAM" id="SSF53098">
    <property type="entry name" value="Ribonuclease H-like"/>
    <property type="match status" value="1"/>
</dbReference>
<dbReference type="PANTHER" id="PTHR42648:SF25">
    <property type="entry name" value="RNA-DIRECTED DNA POLYMERASE"/>
    <property type="match status" value="1"/>
</dbReference>
<name>A0AAQ3XAU7_PASNO</name>
<dbReference type="CDD" id="cd09272">
    <property type="entry name" value="RNase_HI_RT_Ty1"/>
    <property type="match status" value="1"/>
</dbReference>
<dbReference type="Pfam" id="PF13976">
    <property type="entry name" value="gag_pre-integrs"/>
    <property type="match status" value="1"/>
</dbReference>
<evidence type="ECO:0000256" key="8">
    <source>
        <dbReference type="SAM" id="MobiDB-lite"/>
    </source>
</evidence>
<dbReference type="Pfam" id="PF00098">
    <property type="entry name" value="zf-CCHC"/>
    <property type="match status" value="1"/>
</dbReference>
<dbReference type="Pfam" id="PF24570">
    <property type="entry name" value="BACK_BPM_SPOP"/>
    <property type="match status" value="1"/>
</dbReference>
<evidence type="ECO:0000256" key="3">
    <source>
        <dbReference type="ARBA" id="ARBA00022670"/>
    </source>
</evidence>
<dbReference type="Gene3D" id="3.30.710.10">
    <property type="entry name" value="Potassium Channel Kv1.1, Chain A"/>
    <property type="match status" value="1"/>
</dbReference>
<feature type="region of interest" description="Disordered" evidence="8">
    <location>
        <begin position="685"/>
        <end position="735"/>
    </location>
</feature>
<dbReference type="Pfam" id="PF07727">
    <property type="entry name" value="RVT_2"/>
    <property type="match status" value="1"/>
</dbReference>
<feature type="compositionally biased region" description="Low complexity" evidence="8">
    <location>
        <begin position="444"/>
        <end position="458"/>
    </location>
</feature>
<feature type="region of interest" description="Disordered" evidence="8">
    <location>
        <begin position="444"/>
        <end position="466"/>
    </location>
</feature>
<feature type="region of interest" description="Disordered" evidence="8">
    <location>
        <begin position="1295"/>
        <end position="1336"/>
    </location>
</feature>
<organism evidence="12 13">
    <name type="scientific">Paspalum notatum var. saurae</name>
    <dbReference type="NCBI Taxonomy" id="547442"/>
    <lineage>
        <taxon>Eukaryota</taxon>
        <taxon>Viridiplantae</taxon>
        <taxon>Streptophyta</taxon>
        <taxon>Embryophyta</taxon>
        <taxon>Tracheophyta</taxon>
        <taxon>Spermatophyta</taxon>
        <taxon>Magnoliopsida</taxon>
        <taxon>Liliopsida</taxon>
        <taxon>Poales</taxon>
        <taxon>Poaceae</taxon>
        <taxon>PACMAD clade</taxon>
        <taxon>Panicoideae</taxon>
        <taxon>Andropogonodae</taxon>
        <taxon>Paspaleae</taxon>
        <taxon>Paspalinae</taxon>
        <taxon>Paspalum</taxon>
    </lineage>
</organism>
<dbReference type="CDD" id="cd14733">
    <property type="entry name" value="BACK"/>
    <property type="match status" value="1"/>
</dbReference>
<dbReference type="Proteomes" id="UP001341281">
    <property type="component" value="Chromosome 09"/>
</dbReference>
<evidence type="ECO:0000256" key="5">
    <source>
        <dbReference type="ARBA" id="ARBA00022750"/>
    </source>
</evidence>
<dbReference type="SMART" id="SM00343">
    <property type="entry name" value="ZnF_C2HC"/>
    <property type="match status" value="1"/>
</dbReference>
<dbReference type="CDD" id="cd00121">
    <property type="entry name" value="MATH"/>
    <property type="match status" value="1"/>
</dbReference>
<feature type="domain" description="CCHC-type" evidence="10">
    <location>
        <begin position="734"/>
        <end position="749"/>
    </location>
</feature>
<dbReference type="SUPFAM" id="SSF57756">
    <property type="entry name" value="Retrovirus zinc finger-like domains"/>
    <property type="match status" value="1"/>
</dbReference>
<dbReference type="Pfam" id="PF00665">
    <property type="entry name" value="rve"/>
    <property type="match status" value="1"/>
</dbReference>
<dbReference type="SUPFAM" id="SSF49599">
    <property type="entry name" value="TRAF domain-like"/>
    <property type="match status" value="1"/>
</dbReference>
<dbReference type="InterPro" id="IPR057670">
    <property type="entry name" value="SH3_retrovirus"/>
</dbReference>
<evidence type="ECO:0000256" key="6">
    <source>
        <dbReference type="ARBA" id="ARBA00022801"/>
    </source>
</evidence>
<dbReference type="Gene3D" id="2.60.210.10">
    <property type="entry name" value="Apoptosis, Tumor Necrosis Factor Receptor Associated Protein 2, Chain A"/>
    <property type="match status" value="1"/>
</dbReference>
<gene>
    <name evidence="12" type="ORF">U9M48_038188</name>
</gene>
<evidence type="ECO:0000259" key="9">
    <source>
        <dbReference type="PROSITE" id="PS50097"/>
    </source>
</evidence>
<feature type="domain" description="BTB" evidence="9">
    <location>
        <begin position="226"/>
        <end position="292"/>
    </location>
</feature>
<keyword evidence="4" id="KW-0479">Metal-binding</keyword>
<dbReference type="InterPro" id="IPR025724">
    <property type="entry name" value="GAG-pre-integrase_dom"/>
</dbReference>
<dbReference type="InterPro" id="IPR036397">
    <property type="entry name" value="RNaseH_sf"/>
</dbReference>
<dbReference type="Gene3D" id="4.10.60.10">
    <property type="entry name" value="Zinc finger, CCHC-type"/>
    <property type="match status" value="1"/>
</dbReference>
<dbReference type="PROSITE" id="PS50994">
    <property type="entry name" value="INTEGRASE"/>
    <property type="match status" value="1"/>
</dbReference>
<keyword evidence="13" id="KW-1185">Reference proteome</keyword>
<evidence type="ECO:0000313" key="12">
    <source>
        <dbReference type="EMBL" id="WVZ92098.1"/>
    </source>
</evidence>
<evidence type="ECO:0000259" key="10">
    <source>
        <dbReference type="PROSITE" id="PS50158"/>
    </source>
</evidence>
<accession>A0AAQ3XAU7</accession>
<dbReference type="Pfam" id="PF22936">
    <property type="entry name" value="Pol_BBD"/>
    <property type="match status" value="1"/>
</dbReference>
<dbReference type="SUPFAM" id="SSF56672">
    <property type="entry name" value="DNA/RNA polymerases"/>
    <property type="match status" value="1"/>
</dbReference>
<proteinExistence type="inferred from homology"/>
<dbReference type="SUPFAM" id="SSF54695">
    <property type="entry name" value="POZ domain"/>
    <property type="match status" value="1"/>
</dbReference>
<dbReference type="GO" id="GO:0006508">
    <property type="term" value="P:proteolysis"/>
    <property type="evidence" value="ECO:0007669"/>
    <property type="project" value="UniProtKB-KW"/>
</dbReference>
<dbReference type="InterPro" id="IPR039537">
    <property type="entry name" value="Retrotran_Ty1/copia-like"/>
</dbReference>
<evidence type="ECO:0000256" key="2">
    <source>
        <dbReference type="ARBA" id="ARBA00010846"/>
    </source>
</evidence>
<dbReference type="PROSITE" id="PS50097">
    <property type="entry name" value="BTB"/>
    <property type="match status" value="1"/>
</dbReference>
<feature type="region of interest" description="Disordered" evidence="8">
    <location>
        <begin position="781"/>
        <end position="813"/>
    </location>
</feature>
<dbReference type="InterPro" id="IPR002083">
    <property type="entry name" value="MATH/TRAF_dom"/>
</dbReference>
<dbReference type="InterPro" id="IPR001584">
    <property type="entry name" value="Integrase_cat-core"/>
</dbReference>
<keyword evidence="3" id="KW-0645">Protease</keyword>
<feature type="compositionally biased region" description="Basic residues" evidence="8">
    <location>
        <begin position="701"/>
        <end position="711"/>
    </location>
</feature>
<evidence type="ECO:0000259" key="11">
    <source>
        <dbReference type="PROSITE" id="PS50994"/>
    </source>
</evidence>
<dbReference type="Gene3D" id="1.25.40.420">
    <property type="match status" value="1"/>
</dbReference>
<dbReference type="InterPro" id="IPR036875">
    <property type="entry name" value="Znf_CCHC_sf"/>
</dbReference>